<dbReference type="HOGENOM" id="CLU_093848_3_0_0"/>
<dbReference type="EMBL" id="CP002630">
    <property type="protein sequence ID" value="AEB12568.1"/>
    <property type="molecule type" value="Genomic_DNA"/>
</dbReference>
<dbReference type="Pfam" id="PF00034">
    <property type="entry name" value="Cytochrom_C"/>
    <property type="match status" value="1"/>
</dbReference>
<keyword evidence="1 4" id="KW-0349">Heme</keyword>
<name>F2NQZ0_MARHT</name>
<dbReference type="GO" id="GO:0046872">
    <property type="term" value="F:metal ion binding"/>
    <property type="evidence" value="ECO:0007669"/>
    <property type="project" value="UniProtKB-KW"/>
</dbReference>
<dbReference type="Gene3D" id="1.10.760.10">
    <property type="entry name" value="Cytochrome c-like domain"/>
    <property type="match status" value="1"/>
</dbReference>
<feature type="chain" id="PRO_5003282787" evidence="5">
    <location>
        <begin position="24"/>
        <end position="145"/>
    </location>
</feature>
<dbReference type="AlphaFoldDB" id="F2NQZ0"/>
<protein>
    <submittedName>
        <fullName evidence="7">Cytochrome c class I</fullName>
    </submittedName>
</protein>
<reference evidence="7 8" key="1">
    <citation type="journal article" date="2012" name="Stand. Genomic Sci.">
        <title>Complete genome sequence of the aerobic, heterotroph Marinithermus hydrothermalis type strain (T1(T)) from a deep-sea hydrothermal vent chimney.</title>
        <authorList>
            <person name="Copeland A."/>
            <person name="Gu W."/>
            <person name="Yasawong M."/>
            <person name="Lapidus A."/>
            <person name="Lucas S."/>
            <person name="Deshpande S."/>
            <person name="Pagani I."/>
            <person name="Tapia R."/>
            <person name="Cheng J.F."/>
            <person name="Goodwin L.A."/>
            <person name="Pitluck S."/>
            <person name="Liolios K."/>
            <person name="Ivanova N."/>
            <person name="Mavromatis K."/>
            <person name="Mikhailova N."/>
            <person name="Pati A."/>
            <person name="Chen A."/>
            <person name="Palaniappan K."/>
            <person name="Land M."/>
            <person name="Pan C."/>
            <person name="Brambilla E.M."/>
            <person name="Rohde M."/>
            <person name="Tindall B.J."/>
            <person name="Sikorski J."/>
            <person name="Goker M."/>
            <person name="Detter J.C."/>
            <person name="Bristow J."/>
            <person name="Eisen J.A."/>
            <person name="Markowitz V."/>
            <person name="Hugenholtz P."/>
            <person name="Kyrpides N.C."/>
            <person name="Klenk H.P."/>
            <person name="Woyke T."/>
        </authorList>
    </citation>
    <scope>NUCLEOTIDE SEQUENCE [LARGE SCALE GENOMIC DNA]</scope>
    <source>
        <strain evidence="8">DSM 14884 / JCM 11576 / T1</strain>
    </source>
</reference>
<keyword evidence="8" id="KW-1185">Reference proteome</keyword>
<evidence type="ECO:0000256" key="5">
    <source>
        <dbReference type="SAM" id="SignalP"/>
    </source>
</evidence>
<evidence type="ECO:0000256" key="1">
    <source>
        <dbReference type="ARBA" id="ARBA00022617"/>
    </source>
</evidence>
<evidence type="ECO:0000259" key="6">
    <source>
        <dbReference type="PROSITE" id="PS51007"/>
    </source>
</evidence>
<feature type="domain" description="Cytochrome c" evidence="6">
    <location>
        <begin position="14"/>
        <end position="107"/>
    </location>
</feature>
<dbReference type="SUPFAM" id="SSF46626">
    <property type="entry name" value="Cytochrome c"/>
    <property type="match status" value="1"/>
</dbReference>
<dbReference type="GO" id="GO:0009055">
    <property type="term" value="F:electron transfer activity"/>
    <property type="evidence" value="ECO:0007669"/>
    <property type="project" value="InterPro"/>
</dbReference>
<dbReference type="STRING" id="869210.Marky_1836"/>
<dbReference type="PANTHER" id="PTHR35008">
    <property type="entry name" value="BLL4482 PROTEIN-RELATED"/>
    <property type="match status" value="1"/>
</dbReference>
<keyword evidence="2 4" id="KW-0479">Metal-binding</keyword>
<dbReference type="GO" id="GO:0020037">
    <property type="term" value="F:heme binding"/>
    <property type="evidence" value="ECO:0007669"/>
    <property type="project" value="InterPro"/>
</dbReference>
<sequence>MKRVLVGLALLLSLGFAAGDALYQQNCASCHGQDGTGTPNFAPPLAATLPALLQTEDGRAYLASVVLWGLQGQIKVNDQTYNAPMPPFGRLTDAEIAEILNYILTAWGNDALLPEGFTPYTADEIAELRKTQLTPQDVLKQRPNP</sequence>
<dbReference type="InterPro" id="IPR036909">
    <property type="entry name" value="Cyt_c-like_dom_sf"/>
</dbReference>
<dbReference type="InterPro" id="IPR009056">
    <property type="entry name" value="Cyt_c-like_dom"/>
</dbReference>
<dbReference type="PROSITE" id="PS51007">
    <property type="entry name" value="CYTC"/>
    <property type="match status" value="1"/>
</dbReference>
<dbReference type="eggNOG" id="COG2010">
    <property type="taxonomic scope" value="Bacteria"/>
</dbReference>
<keyword evidence="3 4" id="KW-0408">Iron</keyword>
<dbReference type="KEGG" id="mhd:Marky_1836"/>
<organism evidence="7 8">
    <name type="scientific">Marinithermus hydrothermalis (strain DSM 14884 / JCM 11576 / T1)</name>
    <dbReference type="NCBI Taxonomy" id="869210"/>
    <lineage>
        <taxon>Bacteria</taxon>
        <taxon>Thermotogati</taxon>
        <taxon>Deinococcota</taxon>
        <taxon>Deinococci</taxon>
        <taxon>Thermales</taxon>
        <taxon>Thermaceae</taxon>
        <taxon>Marinithermus</taxon>
    </lineage>
</organism>
<evidence type="ECO:0000313" key="7">
    <source>
        <dbReference type="EMBL" id="AEB12568.1"/>
    </source>
</evidence>
<evidence type="ECO:0000313" key="8">
    <source>
        <dbReference type="Proteomes" id="UP000007030"/>
    </source>
</evidence>
<dbReference type="Proteomes" id="UP000007030">
    <property type="component" value="Chromosome"/>
</dbReference>
<dbReference type="PANTHER" id="PTHR35008:SF4">
    <property type="entry name" value="BLL4482 PROTEIN"/>
    <property type="match status" value="1"/>
</dbReference>
<gene>
    <name evidence="7" type="ordered locus">Marky_1836</name>
</gene>
<dbReference type="OrthoDB" id="31970at2"/>
<dbReference type="RefSeq" id="WP_013704614.1">
    <property type="nucleotide sequence ID" value="NC_015387.1"/>
</dbReference>
<evidence type="ECO:0000256" key="2">
    <source>
        <dbReference type="ARBA" id="ARBA00022723"/>
    </source>
</evidence>
<proteinExistence type="predicted"/>
<keyword evidence="5" id="KW-0732">Signal</keyword>
<evidence type="ECO:0000256" key="3">
    <source>
        <dbReference type="ARBA" id="ARBA00023004"/>
    </source>
</evidence>
<dbReference type="InterPro" id="IPR051459">
    <property type="entry name" value="Cytochrome_c-type_DH"/>
</dbReference>
<feature type="signal peptide" evidence="5">
    <location>
        <begin position="1"/>
        <end position="23"/>
    </location>
</feature>
<evidence type="ECO:0000256" key="4">
    <source>
        <dbReference type="PROSITE-ProRule" id="PRU00433"/>
    </source>
</evidence>
<accession>F2NQZ0</accession>